<dbReference type="Gene3D" id="3.90.280.10">
    <property type="entry name" value="PEBP-like"/>
    <property type="match status" value="1"/>
</dbReference>
<protein>
    <submittedName>
        <fullName evidence="2">Uncharacterized protein</fullName>
    </submittedName>
</protein>
<dbReference type="EMBL" id="BAAATL010000002">
    <property type="protein sequence ID" value="GAA2468078.1"/>
    <property type="molecule type" value="Genomic_DNA"/>
</dbReference>
<proteinExistence type="predicted"/>
<evidence type="ECO:0000313" key="2">
    <source>
        <dbReference type="EMBL" id="GAA2468078.1"/>
    </source>
</evidence>
<sequence>MRDLDAPGGTFTHWLIRHLDANTRRLSAGAHPPDDVEGRDSFGRTGYSGPCPPHGDRPHPLRPHGLRHRPPPAPRPQHLPGVSPGDLLRALTGRYGR</sequence>
<keyword evidence="3" id="KW-1185">Reference proteome</keyword>
<reference evidence="2 3" key="1">
    <citation type="journal article" date="2019" name="Int. J. Syst. Evol. Microbiol.">
        <title>The Global Catalogue of Microorganisms (GCM) 10K type strain sequencing project: providing services to taxonomists for standard genome sequencing and annotation.</title>
        <authorList>
            <consortium name="The Broad Institute Genomics Platform"/>
            <consortium name="The Broad Institute Genome Sequencing Center for Infectious Disease"/>
            <person name="Wu L."/>
            <person name="Ma J."/>
        </authorList>
    </citation>
    <scope>NUCLEOTIDE SEQUENCE [LARGE SCALE GENOMIC DNA]</scope>
    <source>
        <strain evidence="2 3">JCM 6923</strain>
    </source>
</reference>
<name>A0ABN3KNH2_9ACTN</name>
<dbReference type="Proteomes" id="UP001501721">
    <property type="component" value="Unassembled WGS sequence"/>
</dbReference>
<dbReference type="SUPFAM" id="SSF49777">
    <property type="entry name" value="PEBP-like"/>
    <property type="match status" value="1"/>
</dbReference>
<feature type="region of interest" description="Disordered" evidence="1">
    <location>
        <begin position="25"/>
        <end position="97"/>
    </location>
</feature>
<dbReference type="InterPro" id="IPR008914">
    <property type="entry name" value="PEBP"/>
</dbReference>
<accession>A0ABN3KNH2</accession>
<gene>
    <name evidence="2" type="ORF">GCM10010422_06840</name>
</gene>
<dbReference type="InterPro" id="IPR036610">
    <property type="entry name" value="PEBP-like_sf"/>
</dbReference>
<evidence type="ECO:0000256" key="1">
    <source>
        <dbReference type="SAM" id="MobiDB-lite"/>
    </source>
</evidence>
<dbReference type="Pfam" id="PF01161">
    <property type="entry name" value="PBP"/>
    <property type="match status" value="1"/>
</dbReference>
<feature type="compositionally biased region" description="Basic residues" evidence="1">
    <location>
        <begin position="60"/>
        <end position="70"/>
    </location>
</feature>
<evidence type="ECO:0000313" key="3">
    <source>
        <dbReference type="Proteomes" id="UP001501721"/>
    </source>
</evidence>
<comment type="caution">
    <text evidence="2">The sequence shown here is derived from an EMBL/GenBank/DDBJ whole genome shotgun (WGS) entry which is preliminary data.</text>
</comment>
<feature type="compositionally biased region" description="Basic and acidic residues" evidence="1">
    <location>
        <begin position="32"/>
        <end position="42"/>
    </location>
</feature>
<organism evidence="2 3">
    <name type="scientific">Streptomyces graminearus</name>
    <dbReference type="NCBI Taxonomy" id="284030"/>
    <lineage>
        <taxon>Bacteria</taxon>
        <taxon>Bacillati</taxon>
        <taxon>Actinomycetota</taxon>
        <taxon>Actinomycetes</taxon>
        <taxon>Kitasatosporales</taxon>
        <taxon>Streptomycetaceae</taxon>
        <taxon>Streptomyces</taxon>
    </lineage>
</organism>